<dbReference type="InterPro" id="IPR001451">
    <property type="entry name" value="Hexapep"/>
</dbReference>
<keyword evidence="4" id="KW-0812">Transmembrane</keyword>
<feature type="domain" description="Carrier" evidence="5">
    <location>
        <begin position="679"/>
        <end position="760"/>
    </location>
</feature>
<dbReference type="InterPro" id="IPR012728">
    <property type="entry name" value="Pls/PosA_C"/>
</dbReference>
<feature type="region of interest" description="Disordered" evidence="3">
    <location>
        <begin position="460"/>
        <end position="482"/>
    </location>
</feature>
<dbReference type="InterPro" id="IPR036736">
    <property type="entry name" value="ACP-like_sf"/>
</dbReference>
<evidence type="ECO:0000256" key="4">
    <source>
        <dbReference type="SAM" id="Phobius"/>
    </source>
</evidence>
<proteinExistence type="predicted"/>
<dbReference type="PROSITE" id="PS50075">
    <property type="entry name" value="CARRIER"/>
    <property type="match status" value="3"/>
</dbReference>
<feature type="region of interest" description="Disordered" evidence="3">
    <location>
        <begin position="1"/>
        <end position="54"/>
    </location>
</feature>
<dbReference type="Pfam" id="PF00501">
    <property type="entry name" value="AMP-binding"/>
    <property type="match status" value="1"/>
</dbReference>
<protein>
    <submittedName>
        <fullName evidence="6">Non-ribosomal peptide synthetase-like protein</fullName>
    </submittedName>
</protein>
<feature type="transmembrane region" description="Helical" evidence="4">
    <location>
        <begin position="789"/>
        <end position="817"/>
    </location>
</feature>
<dbReference type="SUPFAM" id="SSF51161">
    <property type="entry name" value="Trimeric LpxA-like enzymes"/>
    <property type="match status" value="2"/>
</dbReference>
<keyword evidence="4" id="KW-1133">Transmembrane helix</keyword>
<dbReference type="InterPro" id="IPR000873">
    <property type="entry name" value="AMP-dep_synth/lig_dom"/>
</dbReference>
<evidence type="ECO:0000256" key="2">
    <source>
        <dbReference type="ARBA" id="ARBA00022553"/>
    </source>
</evidence>
<accession>A0A852WDN9</accession>
<feature type="transmembrane region" description="Helical" evidence="4">
    <location>
        <begin position="1023"/>
        <end position="1049"/>
    </location>
</feature>
<dbReference type="Gene3D" id="2.160.10.10">
    <property type="entry name" value="Hexapeptide repeat proteins"/>
    <property type="match status" value="2"/>
</dbReference>
<feature type="transmembrane region" description="Helical" evidence="4">
    <location>
        <begin position="829"/>
        <end position="855"/>
    </location>
</feature>
<gene>
    <name evidence="6" type="ORF">HDA37_005845</name>
</gene>
<dbReference type="GO" id="GO:0043041">
    <property type="term" value="P:amino acid activation for nonribosomal peptide biosynthetic process"/>
    <property type="evidence" value="ECO:0007669"/>
    <property type="project" value="TreeGrafter"/>
</dbReference>
<feature type="domain" description="Carrier" evidence="5">
    <location>
        <begin position="602"/>
        <end position="678"/>
    </location>
</feature>
<feature type="region of interest" description="Disordered" evidence="3">
    <location>
        <begin position="1485"/>
        <end position="1504"/>
    </location>
</feature>
<dbReference type="PANTHER" id="PTHR45527:SF1">
    <property type="entry name" value="FATTY ACID SYNTHASE"/>
    <property type="match status" value="1"/>
</dbReference>
<dbReference type="Pfam" id="PF14602">
    <property type="entry name" value="Hexapep_2"/>
    <property type="match status" value="1"/>
</dbReference>
<feature type="transmembrane region" description="Helical" evidence="4">
    <location>
        <begin position="1319"/>
        <end position="1340"/>
    </location>
</feature>
<feature type="transmembrane region" description="Helical" evidence="4">
    <location>
        <begin position="1286"/>
        <end position="1313"/>
    </location>
</feature>
<feature type="domain" description="Carrier" evidence="5">
    <location>
        <begin position="513"/>
        <end position="590"/>
    </location>
</feature>
<feature type="compositionally biased region" description="Basic and acidic residues" evidence="3">
    <location>
        <begin position="460"/>
        <end position="473"/>
    </location>
</feature>
<dbReference type="PANTHER" id="PTHR45527">
    <property type="entry name" value="NONRIBOSOMAL PEPTIDE SYNTHETASE"/>
    <property type="match status" value="1"/>
</dbReference>
<dbReference type="InterPro" id="IPR020806">
    <property type="entry name" value="PKS_PP-bd"/>
</dbReference>
<dbReference type="RefSeq" id="WP_218913776.1">
    <property type="nucleotide sequence ID" value="NZ_BAAAJZ010000010.1"/>
</dbReference>
<dbReference type="SUPFAM" id="SSF47336">
    <property type="entry name" value="ACP-like"/>
    <property type="match status" value="3"/>
</dbReference>
<dbReference type="InterPro" id="IPR009081">
    <property type="entry name" value="PP-bd_ACP"/>
</dbReference>
<comment type="caution">
    <text evidence="6">The sequence shown here is derived from an EMBL/GenBank/DDBJ whole genome shotgun (WGS) entry which is preliminary data.</text>
</comment>
<dbReference type="SUPFAM" id="SSF56801">
    <property type="entry name" value="Acetyl-CoA synthetase-like"/>
    <property type="match status" value="1"/>
</dbReference>
<organism evidence="6 7">
    <name type="scientific">Pseudonocardia alni</name>
    <name type="common">Amycolata alni</name>
    <dbReference type="NCBI Taxonomy" id="33907"/>
    <lineage>
        <taxon>Bacteria</taxon>
        <taxon>Bacillati</taxon>
        <taxon>Actinomycetota</taxon>
        <taxon>Actinomycetes</taxon>
        <taxon>Pseudonocardiales</taxon>
        <taxon>Pseudonocardiaceae</taxon>
        <taxon>Pseudonocardia</taxon>
    </lineage>
</organism>
<evidence type="ECO:0000259" key="5">
    <source>
        <dbReference type="PROSITE" id="PS50075"/>
    </source>
</evidence>
<evidence type="ECO:0000313" key="6">
    <source>
        <dbReference type="EMBL" id="NYG05491.1"/>
    </source>
</evidence>
<sequence>MTRWDQLIRTPDDDVRTGLRSGPGTSGSTGLEAGSPEPGRILIDQDEPQGRRAHPTERLEALFEAQCEWLVRFGCADRSAVDAPEGVLSYLELDDEANRLARYLRLHHIGRGDRVALLLGGSADFCVAMLAVAKVGAAYVPLDVRLDGDHVVAIIADAGAQLVLTTSTVAAGIPELDARTATTVVELDLAGRFIAEQSSRRLLDVERGVPGGPVAYIVYSFDTDGRPHGVAIDHSSVCNFVRVAAEVYGIVPGDRVFQGQSPASDLVVEETWVPWVAGATVVAPPAGSNLQGEPLWRFLGERCVTVLRSDAATLAALDERLLALRLVLSSASCPPEVIRRWRRPGRRLIGTYGPPEATVTTTWTELEPGRPPSLGVPLPTYSVVVLDVEDPRSALPRGAIGEIGIAGVGLARGYVNRDDLAQAAFVADSLDVPGNPSQRIFRTGDLGRITADGRIEYRARLEEGPSARGRRFEPAPPNLEALAPEAPTTQSMAVEHAAPMPPVPAPGAGTAPTAPTGAEALLGEVLAGVLDRERVPVDANFFDDLGADSLLMTKFCARVRTHPDLPSVSIQYIYEHPTLRRLATALALPATALAPAEAPAPPSPVVVEEQLAEILAEVLDRDEVPPQANFFELGADSLDMAKFCARVRKDPELPTLSIQDVYSHPTLTDLAAAVAPAADGTAQAAQELAVQLGEVLAAVVEREEVPDEANFFDDLGADSLTMAKFCARVRKDPRLPTLSMENVYATPTLVGLAASLAPAARGDLTASTPPEEPAVVLDRWASVRRVGTAGYVLCGALQVAFAVGWSYLMALVLFLGYEWFVVSPTLLDLYTRAVVVGAASFAFLCLFPIVVKWVLIGRWKPRSIRIWSLGYVRFWIVKTLVRMNPLVLFRGSPLYALYLRSLGARIGRDVALFAQSMPVCTDLLSIGDRTVIRKDAMFSGYRARDGLIEIGSVTLGADAFVGEATVLELGSRIDDGGQLGHTSALLSGQLVPAGERWHGSPARPAGVNYCTVPPARSGLTRKIVYSLVQLTIILGLALPLALGGIALLLREVPQLTALLFPGPEAFVHWYFYLEILALSFVLFFGVLLVAFLVMITVPRLLARAVRPDRVYPLYGVHYFLHQTVALLTNSVTFTMLLGDSSAIPHYLRAVGYKLRPLVQTGNNFGMLIKHESPYLTRIGTGTVVADDLSIVNAEYSHTSFRLSQTTIGTNSFFGNRIVYPSQGRVGNNCLLGTKVMIPVDGPVREDVGLLGSPSFEIPRTVARDAQLELGEQGLRRALRGKNRHNAVTIALHLIVRWLYFFGIALLVPGIAIWEVTLGAAEILVAQVLITVLTVGWFTAVDRSVRRLLLRAPKGCSIYEPIFWGHERFWKVPAPSYLLLFNGTPFKGLLLRMLGMRVGARLFDDGAAFVERPFIRFGDDCTLNERSIVQNHSQEDGAFKSDYTVIGSRVTLGIGAFVHYGITIGDDAVIEADSFLMKGEEVPAGETWGANPARELPTRSIPTSA</sequence>
<evidence type="ECO:0000256" key="3">
    <source>
        <dbReference type="SAM" id="MobiDB-lite"/>
    </source>
</evidence>
<dbReference type="GO" id="GO:0031177">
    <property type="term" value="F:phosphopantetheine binding"/>
    <property type="evidence" value="ECO:0007669"/>
    <property type="project" value="InterPro"/>
</dbReference>
<dbReference type="InterPro" id="IPR011004">
    <property type="entry name" value="Trimer_LpxA-like_sf"/>
</dbReference>
<feature type="transmembrane region" description="Helical" evidence="4">
    <location>
        <begin position="1069"/>
        <end position="1097"/>
    </location>
</feature>
<reference evidence="6 7" key="1">
    <citation type="submission" date="2020-07" db="EMBL/GenBank/DDBJ databases">
        <title>Sequencing the genomes of 1000 actinobacteria strains.</title>
        <authorList>
            <person name="Klenk H.-P."/>
        </authorList>
    </citation>
    <scope>NUCLEOTIDE SEQUENCE [LARGE SCALE GENOMIC DNA]</scope>
    <source>
        <strain evidence="6 7">DSM 44749</strain>
    </source>
</reference>
<evidence type="ECO:0000256" key="1">
    <source>
        <dbReference type="ARBA" id="ARBA00022450"/>
    </source>
</evidence>
<dbReference type="EMBL" id="JACCCZ010000002">
    <property type="protein sequence ID" value="NYG05491.1"/>
    <property type="molecule type" value="Genomic_DNA"/>
</dbReference>
<keyword evidence="4" id="KW-0472">Membrane</keyword>
<dbReference type="Gene3D" id="3.40.50.12780">
    <property type="entry name" value="N-terminal domain of ligase-like"/>
    <property type="match status" value="1"/>
</dbReference>
<dbReference type="SMART" id="SM00823">
    <property type="entry name" value="PKS_PP"/>
    <property type="match status" value="3"/>
</dbReference>
<dbReference type="Proteomes" id="UP000549695">
    <property type="component" value="Unassembled WGS sequence"/>
</dbReference>
<dbReference type="Gene3D" id="1.10.1200.10">
    <property type="entry name" value="ACP-like"/>
    <property type="match status" value="3"/>
</dbReference>
<dbReference type="GO" id="GO:0044550">
    <property type="term" value="P:secondary metabolite biosynthetic process"/>
    <property type="evidence" value="ECO:0007669"/>
    <property type="project" value="TreeGrafter"/>
</dbReference>
<dbReference type="NCBIfam" id="TIGR02353">
    <property type="entry name" value="NRPS_term_dom"/>
    <property type="match status" value="1"/>
</dbReference>
<dbReference type="GeneID" id="98055435"/>
<name>A0A852WDN9_PSEA5</name>
<keyword evidence="2" id="KW-0597">Phosphoprotein</keyword>
<dbReference type="Pfam" id="PF00550">
    <property type="entry name" value="PP-binding"/>
    <property type="match status" value="3"/>
</dbReference>
<keyword evidence="1" id="KW-0596">Phosphopantetheine</keyword>
<dbReference type="InterPro" id="IPR042099">
    <property type="entry name" value="ANL_N_sf"/>
</dbReference>
<dbReference type="GO" id="GO:0005737">
    <property type="term" value="C:cytoplasm"/>
    <property type="evidence" value="ECO:0007669"/>
    <property type="project" value="TreeGrafter"/>
</dbReference>
<keyword evidence="7" id="KW-1185">Reference proteome</keyword>
<evidence type="ECO:0000313" key="7">
    <source>
        <dbReference type="Proteomes" id="UP000549695"/>
    </source>
</evidence>